<sequence length="908" mass="101886">MRFTSALFALAAATLSLASDPSDCSTTSKEKTGSDFKLTEQADNANVASLSKIFTAAGKKVSVADVFNDGNHQMTTDSSGRKLWQHTSDFNDEDTTKWVPQGITSTADALDAGTYEGINGWIVSWHRDDDKSVRITFVNRADDGYRHALLVYPHASDNFREVPVHAGGIMWYGNTLWVLDTYNGIRVFDLTNIWQVGDGNGVGKVSSGVYSAAGYKYVIPQIRWYKWSSSFEFRHSYMALDRTTTPDSLIVGEYQTSTSLPIRLVRYELDYTTRRLKTDSSGVSKAIWAYCVNIERMQGAVSANGKFYLSRSNGASKGDLWAWVPGGSAKQNAGFYPRSPEDLSYDKRNGGRLYTVTEAEGVRYIINSAVSSPSSWAGISLLSLGFVALLYVVEKLFFVQPLPKGVPFIREPPGATRFSLKTRWAYMTDCANLHKEAYEKYLEKGQAVVVPGVGFRKELILPPSSYKWINSYDDNQLSACHAFADYDQIIHSLGNDIYLLDPWQGTTVKNELNPSLDNLMDALNDEVGVAFDTYLGTAPGEWVEVNIFEVMKKVIAQANSRFTIGLPLCRNQEYLQTSLELNEQFITSAGTGLASPGVLRPFTTRLAAIPLRLNLRKLRNLVRPIYEQRLEYLKRPRTDPDPNEPRDHFQIMLGYAQRERQHELGDLMNITTRLATANFGSMHQSAFLMTNLILNILGSEKEFNTVSVLREELERVANSDGNPDTWTKAKMAKIVRGDSVQRETLRLHSFGGRALLRKALTDGIITDTGIEIPKGCIFSVLSYAVQTSESKYEQANKFDPFRFSRVREQKQQQQNQQVGNKEGGAAGPPLTFVSTSMDYLAFSNGRHACPGRFLIDFEIKMAMAYLLGNYDLELPAEYKGERPPTVWMTEAQFPPKEARMRVRRREKV</sequence>
<dbReference type="GO" id="GO:0016705">
    <property type="term" value="F:oxidoreductase activity, acting on paired donors, with incorporation or reduction of molecular oxygen"/>
    <property type="evidence" value="ECO:0007669"/>
    <property type="project" value="InterPro"/>
</dbReference>
<dbReference type="VEuPathDB" id="FungiDB:SMAC_03578"/>
<keyword evidence="8" id="KW-0503">Monooxygenase</keyword>
<dbReference type="Proteomes" id="UP000433876">
    <property type="component" value="Unassembled WGS sequence"/>
</dbReference>
<dbReference type="GO" id="GO:0005506">
    <property type="term" value="F:iron ion binding"/>
    <property type="evidence" value="ECO:0007669"/>
    <property type="project" value="InterPro"/>
</dbReference>
<keyword evidence="6" id="KW-0560">Oxidoreductase</keyword>
<comment type="similarity">
    <text evidence="3">Belongs to the cytochrome P450 family.</text>
</comment>
<keyword evidence="9" id="KW-0045">Antibiotic biosynthesis</keyword>
<organism evidence="12 13">
    <name type="scientific">Sordaria macrospora</name>
    <dbReference type="NCBI Taxonomy" id="5147"/>
    <lineage>
        <taxon>Eukaryota</taxon>
        <taxon>Fungi</taxon>
        <taxon>Dikarya</taxon>
        <taxon>Ascomycota</taxon>
        <taxon>Pezizomycotina</taxon>
        <taxon>Sordariomycetes</taxon>
        <taxon>Sordariomycetidae</taxon>
        <taxon>Sordariales</taxon>
        <taxon>Sordariaceae</taxon>
        <taxon>Sordaria</taxon>
    </lineage>
</organism>
<evidence type="ECO:0000256" key="11">
    <source>
        <dbReference type="SAM" id="SignalP"/>
    </source>
</evidence>
<evidence type="ECO:0000256" key="1">
    <source>
        <dbReference type="ARBA" id="ARBA00001971"/>
    </source>
</evidence>
<evidence type="ECO:0008006" key="14">
    <source>
        <dbReference type="Google" id="ProtNLM"/>
    </source>
</evidence>
<dbReference type="SUPFAM" id="SSF48264">
    <property type="entry name" value="Cytochrome P450"/>
    <property type="match status" value="1"/>
</dbReference>
<comment type="pathway">
    <text evidence="2">Antibiotic biosynthesis.</text>
</comment>
<dbReference type="PANTHER" id="PTHR46206">
    <property type="entry name" value="CYTOCHROME P450"/>
    <property type="match status" value="1"/>
</dbReference>
<evidence type="ECO:0000256" key="10">
    <source>
        <dbReference type="SAM" id="MobiDB-lite"/>
    </source>
</evidence>
<evidence type="ECO:0000256" key="3">
    <source>
        <dbReference type="ARBA" id="ARBA00010617"/>
    </source>
</evidence>
<dbReference type="PROSITE" id="PS00086">
    <property type="entry name" value="CYTOCHROME_P450"/>
    <property type="match status" value="1"/>
</dbReference>
<dbReference type="CDD" id="cd11041">
    <property type="entry name" value="CYP503A1-like"/>
    <property type="match status" value="1"/>
</dbReference>
<evidence type="ECO:0000256" key="7">
    <source>
        <dbReference type="ARBA" id="ARBA00023004"/>
    </source>
</evidence>
<dbReference type="PANTHER" id="PTHR46206:SF1">
    <property type="entry name" value="P450, PUTATIVE (EUROFUNG)-RELATED"/>
    <property type="match status" value="1"/>
</dbReference>
<evidence type="ECO:0000256" key="9">
    <source>
        <dbReference type="ARBA" id="ARBA00023194"/>
    </source>
</evidence>
<dbReference type="GO" id="GO:0020037">
    <property type="term" value="F:heme binding"/>
    <property type="evidence" value="ECO:0007669"/>
    <property type="project" value="InterPro"/>
</dbReference>
<dbReference type="Pfam" id="PF00067">
    <property type="entry name" value="p450"/>
    <property type="match status" value="1"/>
</dbReference>
<keyword evidence="4" id="KW-0349">Heme</keyword>
<dbReference type="EMBL" id="NMPR01000006">
    <property type="protein sequence ID" value="KAA8636135.1"/>
    <property type="molecule type" value="Genomic_DNA"/>
</dbReference>
<feature type="region of interest" description="Disordered" evidence="10">
    <location>
        <begin position="806"/>
        <end position="827"/>
    </location>
</feature>
<comment type="caution">
    <text evidence="12">The sequence shown here is derived from an EMBL/GenBank/DDBJ whole genome shotgun (WGS) entry which is preliminary data.</text>
</comment>
<proteinExistence type="inferred from homology"/>
<evidence type="ECO:0000256" key="2">
    <source>
        <dbReference type="ARBA" id="ARBA00004792"/>
    </source>
</evidence>
<feature type="chain" id="PRO_5035740701" description="Cytochrome P450" evidence="11">
    <location>
        <begin position="19"/>
        <end position="908"/>
    </location>
</feature>
<evidence type="ECO:0000256" key="5">
    <source>
        <dbReference type="ARBA" id="ARBA00022723"/>
    </source>
</evidence>
<dbReference type="InterPro" id="IPR001128">
    <property type="entry name" value="Cyt_P450"/>
</dbReference>
<evidence type="ECO:0000313" key="13">
    <source>
        <dbReference type="Proteomes" id="UP000433876"/>
    </source>
</evidence>
<evidence type="ECO:0000313" key="12">
    <source>
        <dbReference type="EMBL" id="KAA8636135.1"/>
    </source>
</evidence>
<evidence type="ECO:0000256" key="6">
    <source>
        <dbReference type="ARBA" id="ARBA00023002"/>
    </source>
</evidence>
<dbReference type="InterPro" id="IPR017972">
    <property type="entry name" value="Cyt_P450_CS"/>
</dbReference>
<dbReference type="AlphaFoldDB" id="A0A8S9A629"/>
<dbReference type="Gene3D" id="1.10.630.10">
    <property type="entry name" value="Cytochrome P450"/>
    <property type="match status" value="1"/>
</dbReference>
<feature type="compositionally biased region" description="Low complexity" evidence="10">
    <location>
        <begin position="811"/>
        <end position="820"/>
    </location>
</feature>
<evidence type="ECO:0000256" key="8">
    <source>
        <dbReference type="ARBA" id="ARBA00023033"/>
    </source>
</evidence>
<reference evidence="12 13" key="1">
    <citation type="submission" date="2017-07" db="EMBL/GenBank/DDBJ databases">
        <title>Genome sequence of the Sordaria macrospora wild type strain R19027.</title>
        <authorList>
            <person name="Nowrousian M."/>
            <person name="Teichert I."/>
            <person name="Kueck U."/>
        </authorList>
    </citation>
    <scope>NUCLEOTIDE SEQUENCE [LARGE SCALE GENOMIC DNA]</scope>
    <source>
        <strain evidence="12 13">R19027</strain>
        <tissue evidence="12">Mycelium</tissue>
    </source>
</reference>
<keyword evidence="7" id="KW-0408">Iron</keyword>
<feature type="signal peptide" evidence="11">
    <location>
        <begin position="1"/>
        <end position="18"/>
    </location>
</feature>
<dbReference type="GO" id="GO:0017000">
    <property type="term" value="P:antibiotic biosynthetic process"/>
    <property type="evidence" value="ECO:0007669"/>
    <property type="project" value="UniProtKB-KW"/>
</dbReference>
<accession>A0A8S9A629</accession>
<keyword evidence="5" id="KW-0479">Metal-binding</keyword>
<dbReference type="GO" id="GO:0004497">
    <property type="term" value="F:monooxygenase activity"/>
    <property type="evidence" value="ECO:0007669"/>
    <property type="project" value="UniProtKB-KW"/>
</dbReference>
<gene>
    <name evidence="12" type="ORF">SMACR_03578</name>
</gene>
<keyword evidence="11" id="KW-0732">Signal</keyword>
<comment type="cofactor">
    <cofactor evidence="1">
        <name>heme</name>
        <dbReference type="ChEBI" id="CHEBI:30413"/>
    </cofactor>
</comment>
<evidence type="ECO:0000256" key="4">
    <source>
        <dbReference type="ARBA" id="ARBA00022617"/>
    </source>
</evidence>
<dbReference type="InterPro" id="IPR036396">
    <property type="entry name" value="Cyt_P450_sf"/>
</dbReference>
<protein>
    <recommendedName>
        <fullName evidence="14">Cytochrome P450</fullName>
    </recommendedName>
</protein>
<name>A0A8S9A629_SORMA</name>